<feature type="non-terminal residue" evidence="1">
    <location>
        <position position="44"/>
    </location>
</feature>
<sequence length="44" mass="4985">ELDTLVASIAEGVREPKPAFLVRIRELIGFLAESESHYQREENA</sequence>
<protein>
    <submittedName>
        <fullName evidence="1">Uncharacterized protein</fullName>
    </submittedName>
</protein>
<gene>
    <name evidence="1" type="ORF">S01H4_67155</name>
</gene>
<reference evidence="1" key="1">
    <citation type="journal article" date="2014" name="Front. Microbiol.">
        <title>High frequency of phylogenetically diverse reductive dehalogenase-homologous genes in deep subseafloor sedimentary metagenomes.</title>
        <authorList>
            <person name="Kawai M."/>
            <person name="Futagami T."/>
            <person name="Toyoda A."/>
            <person name="Takaki Y."/>
            <person name="Nishi S."/>
            <person name="Hori S."/>
            <person name="Arai W."/>
            <person name="Tsubouchi T."/>
            <person name="Morono Y."/>
            <person name="Uchiyama I."/>
            <person name="Ito T."/>
            <person name="Fujiyama A."/>
            <person name="Inagaki F."/>
            <person name="Takami H."/>
        </authorList>
    </citation>
    <scope>NUCLEOTIDE SEQUENCE</scope>
    <source>
        <strain evidence="1">Expedition CK06-06</strain>
    </source>
</reference>
<proteinExistence type="predicted"/>
<feature type="non-terminal residue" evidence="1">
    <location>
        <position position="1"/>
    </location>
</feature>
<comment type="caution">
    <text evidence="1">The sequence shown here is derived from an EMBL/GenBank/DDBJ whole genome shotgun (WGS) entry which is preliminary data.</text>
</comment>
<name>X1DJ75_9ZZZZ</name>
<accession>X1DJ75</accession>
<organism evidence="1">
    <name type="scientific">marine sediment metagenome</name>
    <dbReference type="NCBI Taxonomy" id="412755"/>
    <lineage>
        <taxon>unclassified sequences</taxon>
        <taxon>metagenomes</taxon>
        <taxon>ecological metagenomes</taxon>
    </lineage>
</organism>
<dbReference type="EMBL" id="BART01042055">
    <property type="protein sequence ID" value="GAH20257.1"/>
    <property type="molecule type" value="Genomic_DNA"/>
</dbReference>
<dbReference type="AlphaFoldDB" id="X1DJ75"/>
<evidence type="ECO:0000313" key="1">
    <source>
        <dbReference type="EMBL" id="GAH20257.1"/>
    </source>
</evidence>